<evidence type="ECO:0000313" key="2">
    <source>
        <dbReference type="Proteomes" id="UP001374535"/>
    </source>
</evidence>
<sequence>MVEERLGYERSYNNGGKVVGLVGNGGRSGGYAMVMKMVMERRGLVGEEIGLWARGRMVAEAGSRQRRCYPPFFLNGGMEEERSQGLDGYLSAYALWMRGEGRLGYGGKRGGGDWLNGDASGGMVLPSVLDERKWTVKVDMGKVMMADSLPEHRVQGIAYLLDIRILLSTCAPMTGFTCSSLLAVEDDGGDIGMVRRSRVVEGSVVSFLACQDQQPTSAQNPSSAKTMLNAHPHCSAKTYGDWALGVCIGAGLVGQCRNWAYGPGETGLSGPVVETGLMGQYGNWAWWANVGIGLMGQYGNWAWWASVETGLMGQYGNWAWWANVGIGLMGQYGNWAWWASVETGLGGPIWKLGLVGQCRNWAYGPIWKLGLWANMEIGLGGPKLGLWASVNWAWWASVETELGGPVNWAYGPIWKLGLVGQCRNWAYGPIWKLGLVGQCRNWAYGPIWKLGLWANMEIGLGGPVVETGLMGQCKLGLVGQCRNWAYGPDETGLRGQHVGNAILKGDVICECQDKTRYTKNFAPVWGLGKESRDYGLMDFRAKTHGEIHQAAPRKREKFWPGQSAPV</sequence>
<dbReference type="EMBL" id="CP144692">
    <property type="protein sequence ID" value="WVY97127.1"/>
    <property type="molecule type" value="Genomic_DNA"/>
</dbReference>
<keyword evidence="2" id="KW-1185">Reference proteome</keyword>
<organism evidence="1 2">
    <name type="scientific">Vigna mungo</name>
    <name type="common">Black gram</name>
    <name type="synonym">Phaseolus mungo</name>
    <dbReference type="NCBI Taxonomy" id="3915"/>
    <lineage>
        <taxon>Eukaryota</taxon>
        <taxon>Viridiplantae</taxon>
        <taxon>Streptophyta</taxon>
        <taxon>Embryophyta</taxon>
        <taxon>Tracheophyta</taxon>
        <taxon>Spermatophyta</taxon>
        <taxon>Magnoliopsida</taxon>
        <taxon>eudicotyledons</taxon>
        <taxon>Gunneridae</taxon>
        <taxon>Pentapetalae</taxon>
        <taxon>rosids</taxon>
        <taxon>fabids</taxon>
        <taxon>Fabales</taxon>
        <taxon>Fabaceae</taxon>
        <taxon>Papilionoideae</taxon>
        <taxon>50 kb inversion clade</taxon>
        <taxon>NPAAA clade</taxon>
        <taxon>indigoferoid/millettioid clade</taxon>
        <taxon>Phaseoleae</taxon>
        <taxon>Vigna</taxon>
    </lineage>
</organism>
<protein>
    <submittedName>
        <fullName evidence="1">Uncharacterized protein</fullName>
    </submittedName>
</protein>
<proteinExistence type="predicted"/>
<accession>A0AAQ3MTK7</accession>
<evidence type="ECO:0000313" key="1">
    <source>
        <dbReference type="EMBL" id="WVY97127.1"/>
    </source>
</evidence>
<name>A0AAQ3MTK7_VIGMU</name>
<dbReference type="AlphaFoldDB" id="A0AAQ3MTK7"/>
<reference evidence="1 2" key="1">
    <citation type="journal article" date="2023" name="Life. Sci Alliance">
        <title>Evolutionary insights into 3D genome organization and epigenetic landscape of Vigna mungo.</title>
        <authorList>
            <person name="Junaid A."/>
            <person name="Singh B."/>
            <person name="Bhatia S."/>
        </authorList>
    </citation>
    <scope>NUCLEOTIDE SEQUENCE [LARGE SCALE GENOMIC DNA]</scope>
    <source>
        <strain evidence="1">Urdbean</strain>
    </source>
</reference>
<gene>
    <name evidence="1" type="ORF">V8G54_029278</name>
</gene>
<dbReference type="Proteomes" id="UP001374535">
    <property type="component" value="Chromosome 9"/>
</dbReference>